<dbReference type="AlphaFoldDB" id="A0A916N2B0"/>
<dbReference type="InterPro" id="IPR008503">
    <property type="entry name" value="Asp_endopeptidase"/>
</dbReference>
<dbReference type="SUPFAM" id="SSF50630">
    <property type="entry name" value="Acid proteases"/>
    <property type="match status" value="1"/>
</dbReference>
<keyword evidence="4" id="KW-1185">Reference proteome</keyword>
<proteinExistence type="predicted"/>
<comment type="caution">
    <text evidence="3">The sequence shown here is derived from an EMBL/GenBank/DDBJ whole genome shotgun (WGS) entry which is preliminary data.</text>
</comment>
<evidence type="ECO:0000313" key="4">
    <source>
        <dbReference type="Proteomes" id="UP000680038"/>
    </source>
</evidence>
<dbReference type="PANTHER" id="PTHR38037:SF2">
    <property type="entry name" value="ATP-DEPENDENT ZINC PROTEASE DOMAIN-CONTAINING PROTEIN-RELATED"/>
    <property type="match status" value="1"/>
</dbReference>
<protein>
    <recommendedName>
        <fullName evidence="2">Retropepsin-like aspartic endopeptidase domain-containing protein</fullName>
    </recommendedName>
</protein>
<organism evidence="3 4">
    <name type="scientific">Dyadobacter helix</name>
    <dbReference type="NCBI Taxonomy" id="2822344"/>
    <lineage>
        <taxon>Bacteria</taxon>
        <taxon>Pseudomonadati</taxon>
        <taxon>Bacteroidota</taxon>
        <taxon>Cytophagia</taxon>
        <taxon>Cytophagales</taxon>
        <taxon>Spirosomataceae</taxon>
        <taxon>Dyadobacter</taxon>
    </lineage>
</organism>
<accession>A0A916N2B0</accession>
<dbReference type="PANTHER" id="PTHR38037">
    <property type="entry name" value="ZN_PROTEASE DOMAIN-CONTAINING PROTEIN"/>
    <property type="match status" value="1"/>
</dbReference>
<dbReference type="InterPro" id="IPR021109">
    <property type="entry name" value="Peptidase_aspartic_dom_sf"/>
</dbReference>
<reference evidence="3" key="1">
    <citation type="submission" date="2021-04" db="EMBL/GenBank/DDBJ databases">
        <authorList>
            <person name="Rodrigo-Torres L."/>
            <person name="Arahal R. D."/>
            <person name="Lucena T."/>
        </authorList>
    </citation>
    <scope>NUCLEOTIDE SEQUENCE</scope>
    <source>
        <strain evidence="3">CECT 9275</strain>
    </source>
</reference>
<evidence type="ECO:0000313" key="3">
    <source>
        <dbReference type="EMBL" id="CAG4989339.1"/>
    </source>
</evidence>
<dbReference type="Pfam" id="PF05618">
    <property type="entry name" value="Zn_protease"/>
    <property type="match status" value="1"/>
</dbReference>
<sequence>MKVSQPELIGATDLADFPDLGWYNVPVRIDSGATTSSIHCAKVRLVKEGEHTYLRFFLDAKKGAPEQSFSVSDFKETIVRNSSGKEEKRYVIKTYIRLFGRKIRTEFSLANRKKMSYPVLLGRKLLKGRFIIDVSQKDLSAKRDAGKNRPERSAHQNHSGDHQPHALKLTE</sequence>
<feature type="domain" description="Retropepsin-like aspartic endopeptidase" evidence="2">
    <location>
        <begin position="25"/>
        <end position="140"/>
    </location>
</feature>
<gene>
    <name evidence="3" type="ORF">DYBT9275_00271</name>
</gene>
<dbReference type="Proteomes" id="UP000680038">
    <property type="component" value="Unassembled WGS sequence"/>
</dbReference>
<dbReference type="Gene3D" id="2.40.70.10">
    <property type="entry name" value="Acid Proteases"/>
    <property type="match status" value="1"/>
</dbReference>
<evidence type="ECO:0000256" key="1">
    <source>
        <dbReference type="SAM" id="MobiDB-lite"/>
    </source>
</evidence>
<dbReference type="EMBL" id="CAJRAF010000001">
    <property type="protein sequence ID" value="CAG4989339.1"/>
    <property type="molecule type" value="Genomic_DNA"/>
</dbReference>
<name>A0A916N2B0_9BACT</name>
<evidence type="ECO:0000259" key="2">
    <source>
        <dbReference type="Pfam" id="PF05618"/>
    </source>
</evidence>
<feature type="region of interest" description="Disordered" evidence="1">
    <location>
        <begin position="141"/>
        <end position="171"/>
    </location>
</feature>
<dbReference type="RefSeq" id="WP_215237069.1">
    <property type="nucleotide sequence ID" value="NZ_CAJRAF010000001.1"/>
</dbReference>